<dbReference type="Proteomes" id="UP000821865">
    <property type="component" value="Chromosome 2"/>
</dbReference>
<gene>
    <name evidence="1" type="ORF">HPB49_020128</name>
</gene>
<keyword evidence="2" id="KW-1185">Reference proteome</keyword>
<organism evidence="1 2">
    <name type="scientific">Dermacentor silvarum</name>
    <name type="common">Tick</name>
    <dbReference type="NCBI Taxonomy" id="543639"/>
    <lineage>
        <taxon>Eukaryota</taxon>
        <taxon>Metazoa</taxon>
        <taxon>Ecdysozoa</taxon>
        <taxon>Arthropoda</taxon>
        <taxon>Chelicerata</taxon>
        <taxon>Arachnida</taxon>
        <taxon>Acari</taxon>
        <taxon>Parasitiformes</taxon>
        <taxon>Ixodida</taxon>
        <taxon>Ixodoidea</taxon>
        <taxon>Ixodidae</taxon>
        <taxon>Rhipicephalinae</taxon>
        <taxon>Dermacentor</taxon>
    </lineage>
</organism>
<accession>A0ACB8DFQ3</accession>
<name>A0ACB8DFQ3_DERSI</name>
<evidence type="ECO:0000313" key="1">
    <source>
        <dbReference type="EMBL" id="KAH7966866.1"/>
    </source>
</evidence>
<comment type="caution">
    <text evidence="1">The sequence shown here is derived from an EMBL/GenBank/DDBJ whole genome shotgun (WGS) entry which is preliminary data.</text>
</comment>
<sequence length="666" mass="74979">MSVPGSVPYKSPQSAAAPLSIASPTLQDPQGKPAVCSRGFLFGASVVFVLLLLVALAVIIMAGGMRRVSGTEVLGCCYREAQAMRQRLNVSVNPCRDLYRHVCDSFADDGEFPAFRTFEHYSEADYYVSPQHRAGQVIYTLFQSCLAATANAHKMGSSTAAILIDTIGAKTAVRAQTEQDILAFLLRMTVKYDIWTHPTIAVYGRGGFPDFVYFYGMTWMHEFLAIVLRATGSLLRSVEAAEYALIRRDCIESINRILNINVTLEQIEAIEYDLNLNETVAHNLSSSELLAELVPSLTIDDWKTIVENVSGGNLPSKLYHPNLKALRKTFSVILDRRRHPAMLAFFIMNSVQNTLFELIQGTSRSDIGVFAFCRRVIRRYPTVSIVGALQRMMKDEDHDAVFHRMFSEIIEAISRKAAVLFPSADQRKLSAYLKPLKILLPSDIFPVHRPLPNFTSDYFRNRIILFTNGWAYASYEPPPGISPTITKAAQLRQIIVHNNYVVIPIFAYNALSFNNRTENLVTMSSVGVLLVDAIWSYVLDNPAWSEEAKTMISDFKACRRNLNSLVSDRDELFQVTLTSIGTALDVARVPQWLDMFYGDFLWKTSRCRLFVYLLVYHHYCPGAEKLKEKPAKEVQYIASVLEDFRLAFKCALPKTHVPTCSFAKQK</sequence>
<protein>
    <submittedName>
        <fullName evidence="1">Uncharacterized protein</fullName>
    </submittedName>
</protein>
<reference evidence="1" key="1">
    <citation type="submission" date="2020-05" db="EMBL/GenBank/DDBJ databases">
        <title>Large-scale comparative analyses of tick genomes elucidate their genetic diversity and vector capacities.</title>
        <authorList>
            <person name="Jia N."/>
            <person name="Wang J."/>
            <person name="Shi W."/>
            <person name="Du L."/>
            <person name="Sun Y."/>
            <person name="Zhan W."/>
            <person name="Jiang J."/>
            <person name="Wang Q."/>
            <person name="Zhang B."/>
            <person name="Ji P."/>
            <person name="Sakyi L.B."/>
            <person name="Cui X."/>
            <person name="Yuan T."/>
            <person name="Jiang B."/>
            <person name="Yang W."/>
            <person name="Lam T.T.-Y."/>
            <person name="Chang Q."/>
            <person name="Ding S."/>
            <person name="Wang X."/>
            <person name="Zhu J."/>
            <person name="Ruan X."/>
            <person name="Zhao L."/>
            <person name="Wei J."/>
            <person name="Que T."/>
            <person name="Du C."/>
            <person name="Cheng J."/>
            <person name="Dai P."/>
            <person name="Han X."/>
            <person name="Huang E."/>
            <person name="Gao Y."/>
            <person name="Liu J."/>
            <person name="Shao H."/>
            <person name="Ye R."/>
            <person name="Li L."/>
            <person name="Wei W."/>
            <person name="Wang X."/>
            <person name="Wang C."/>
            <person name="Yang T."/>
            <person name="Huo Q."/>
            <person name="Li W."/>
            <person name="Guo W."/>
            <person name="Chen H."/>
            <person name="Zhou L."/>
            <person name="Ni X."/>
            <person name="Tian J."/>
            <person name="Zhou Y."/>
            <person name="Sheng Y."/>
            <person name="Liu T."/>
            <person name="Pan Y."/>
            <person name="Xia L."/>
            <person name="Li J."/>
            <person name="Zhao F."/>
            <person name="Cao W."/>
        </authorList>
    </citation>
    <scope>NUCLEOTIDE SEQUENCE</scope>
    <source>
        <strain evidence="1">Dsil-2018</strain>
    </source>
</reference>
<dbReference type="EMBL" id="CM023471">
    <property type="protein sequence ID" value="KAH7966866.1"/>
    <property type="molecule type" value="Genomic_DNA"/>
</dbReference>
<evidence type="ECO:0000313" key="2">
    <source>
        <dbReference type="Proteomes" id="UP000821865"/>
    </source>
</evidence>
<proteinExistence type="predicted"/>